<reference evidence="1" key="1">
    <citation type="submission" date="2014-09" db="EMBL/GenBank/DDBJ databases">
        <authorList>
            <person name="Magalhaes I.L.F."/>
            <person name="Oliveira U."/>
            <person name="Santos F.R."/>
            <person name="Vidigal T.H.D.A."/>
            <person name="Brescovit A.D."/>
            <person name="Santos A.J."/>
        </authorList>
    </citation>
    <scope>NUCLEOTIDE SEQUENCE</scope>
    <source>
        <tissue evidence="1">Shoot tissue taken approximately 20 cm above the soil surface</tissue>
    </source>
</reference>
<dbReference type="EMBL" id="GBRH01237302">
    <property type="protein sequence ID" value="JAD60593.1"/>
    <property type="molecule type" value="Transcribed_RNA"/>
</dbReference>
<reference evidence="1" key="2">
    <citation type="journal article" date="2015" name="Data Brief">
        <title>Shoot transcriptome of the giant reed, Arundo donax.</title>
        <authorList>
            <person name="Barrero R.A."/>
            <person name="Guerrero F.D."/>
            <person name="Moolhuijzen P."/>
            <person name="Goolsby J.A."/>
            <person name="Tidwell J."/>
            <person name="Bellgard S.E."/>
            <person name="Bellgard M.I."/>
        </authorList>
    </citation>
    <scope>NUCLEOTIDE SEQUENCE</scope>
    <source>
        <tissue evidence="1">Shoot tissue taken approximately 20 cm above the soil surface</tissue>
    </source>
</reference>
<proteinExistence type="predicted"/>
<protein>
    <submittedName>
        <fullName evidence="1">Uncharacterized protein</fullName>
    </submittedName>
</protein>
<sequence length="78" mass="9058">MVRTEQTLTRSPYFCHVWVLLSLVLSRIEHNSALKSDKYVLRLTQFQWHPVVMLACRRLCPALCAGGCANHAWSRKRC</sequence>
<organism evidence="1">
    <name type="scientific">Arundo donax</name>
    <name type="common">Giant reed</name>
    <name type="synonym">Donax arundinaceus</name>
    <dbReference type="NCBI Taxonomy" id="35708"/>
    <lineage>
        <taxon>Eukaryota</taxon>
        <taxon>Viridiplantae</taxon>
        <taxon>Streptophyta</taxon>
        <taxon>Embryophyta</taxon>
        <taxon>Tracheophyta</taxon>
        <taxon>Spermatophyta</taxon>
        <taxon>Magnoliopsida</taxon>
        <taxon>Liliopsida</taxon>
        <taxon>Poales</taxon>
        <taxon>Poaceae</taxon>
        <taxon>PACMAD clade</taxon>
        <taxon>Arundinoideae</taxon>
        <taxon>Arundineae</taxon>
        <taxon>Arundo</taxon>
    </lineage>
</organism>
<evidence type="ECO:0000313" key="1">
    <source>
        <dbReference type="EMBL" id="JAD60593.1"/>
    </source>
</evidence>
<dbReference type="AlphaFoldDB" id="A0A0A9SLQ5"/>
<name>A0A0A9SLQ5_ARUDO</name>
<accession>A0A0A9SLQ5</accession>